<evidence type="ECO:0000256" key="1">
    <source>
        <dbReference type="ARBA" id="ARBA00001933"/>
    </source>
</evidence>
<dbReference type="Proteomes" id="UP001620520">
    <property type="component" value="Unassembled WGS sequence"/>
</dbReference>
<evidence type="ECO:0000313" key="5">
    <source>
        <dbReference type="Proteomes" id="UP001620520"/>
    </source>
</evidence>
<dbReference type="Pfam" id="PF00291">
    <property type="entry name" value="PALP"/>
    <property type="match status" value="1"/>
</dbReference>
<gene>
    <name evidence="4" type="ORF">ABIA52_001532</name>
</gene>
<dbReference type="InterPro" id="IPR036052">
    <property type="entry name" value="TrpB-like_PALP_sf"/>
</dbReference>
<reference evidence="4 5" key="1">
    <citation type="submission" date="2024-10" db="EMBL/GenBank/DDBJ databases">
        <title>Novel secondary metabolite-producing bacteria for plant disease control.</title>
        <authorList>
            <person name="Chevrette M."/>
        </authorList>
    </citation>
    <scope>NUCLEOTIDE SEQUENCE [LARGE SCALE GENOMIC DNA]</scope>
    <source>
        <strain evidence="4 5">J30 TE3557</strain>
    </source>
</reference>
<feature type="domain" description="Tryptophan synthase beta chain-like PALP" evidence="3">
    <location>
        <begin position="35"/>
        <end position="300"/>
    </location>
</feature>
<keyword evidence="2" id="KW-0663">Pyridoxal phosphate</keyword>
<organism evidence="4 5">
    <name type="scientific">Paenarthrobacter histidinolovorans</name>
    <dbReference type="NCBI Taxonomy" id="43664"/>
    <lineage>
        <taxon>Bacteria</taxon>
        <taxon>Bacillati</taxon>
        <taxon>Actinomycetota</taxon>
        <taxon>Actinomycetes</taxon>
        <taxon>Micrococcales</taxon>
        <taxon>Micrococcaceae</taxon>
        <taxon>Paenarthrobacter</taxon>
    </lineage>
</organism>
<name>A0ABW8N4Z3_9MICC</name>
<comment type="caution">
    <text evidence="4">The sequence shown here is derived from an EMBL/GenBank/DDBJ whole genome shotgun (WGS) entry which is preliminary data.</text>
</comment>
<proteinExistence type="predicted"/>
<dbReference type="EMBL" id="JBIYEW010000003">
    <property type="protein sequence ID" value="MFK4638643.1"/>
    <property type="molecule type" value="Genomic_DNA"/>
</dbReference>
<evidence type="ECO:0000259" key="3">
    <source>
        <dbReference type="Pfam" id="PF00291"/>
    </source>
</evidence>
<dbReference type="PANTHER" id="PTHR10314">
    <property type="entry name" value="CYSTATHIONINE BETA-SYNTHASE"/>
    <property type="match status" value="1"/>
</dbReference>
<evidence type="ECO:0000256" key="2">
    <source>
        <dbReference type="ARBA" id="ARBA00022898"/>
    </source>
</evidence>
<accession>A0ABW8N4Z3</accession>
<dbReference type="Gene3D" id="3.40.50.1100">
    <property type="match status" value="2"/>
</dbReference>
<keyword evidence="5" id="KW-1185">Reference proteome</keyword>
<dbReference type="InterPro" id="IPR050214">
    <property type="entry name" value="Cys_Synth/Cystath_Beta-Synth"/>
</dbReference>
<comment type="cofactor">
    <cofactor evidence="1">
        <name>pyridoxal 5'-phosphate</name>
        <dbReference type="ChEBI" id="CHEBI:597326"/>
    </cofactor>
</comment>
<protein>
    <submittedName>
        <fullName evidence="4">Cysteine synthase</fullName>
    </submittedName>
</protein>
<sequence>MSNSCIQDRTWASEAIRTIEAENNRSADTHLYAVPLPEHWGVQLYLKDESTHRSGSLKHRLARSLFLYGLVNGWITEGTTIVEASSGSTAVSEAYFARLIGLPFIAVMTKTTSPEKIALIEDFGGSCLLVDHASEVYAVAEETARTSGGHYMDQFTYAERATDWRGNNNIAESIFEQLALEEHPVPEWIVVGAGTGGTSATIGRYLRYNRYPTRLAVVDPENSAFYPAWRDGNAAAASGLPSRIEGIGRPRSEPSFVPAVIDHMIQVPDAASVAAMRHLRKLTGLHAGPSTGTNLWGVWQLIARMVAEGRQRQHSFAHVRRRRPLCRQLLRRRVAGLPWPGSGAARGSAGPVPRHRRVGRLDLYRLPRSKPGVAAAVPCTDPRNVSFHNPPAQLVEQAVVDGKGLGSADGNDEVHNLADLGPRGVDGDQQCFYRDPVRDREGVPGMEYVLIHQVSDIRHHWNLWVNHGMLPAEGPDTESCGFKVGAWVH</sequence>
<dbReference type="SUPFAM" id="SSF53686">
    <property type="entry name" value="Tryptophan synthase beta subunit-like PLP-dependent enzymes"/>
    <property type="match status" value="1"/>
</dbReference>
<evidence type="ECO:0000313" key="4">
    <source>
        <dbReference type="EMBL" id="MFK4638643.1"/>
    </source>
</evidence>
<dbReference type="InterPro" id="IPR001926">
    <property type="entry name" value="TrpB-like_PALP"/>
</dbReference>